<protein>
    <submittedName>
        <fullName evidence="2">Uncharacterized protein</fullName>
    </submittedName>
</protein>
<reference evidence="2 3" key="1">
    <citation type="submission" date="2014-11" db="EMBL/GenBank/DDBJ databases">
        <title>Complete genome sequence and analysis of Lactobacillus hokkaidonensis LOOC260T.</title>
        <authorList>
            <person name="Tanizawa Y."/>
            <person name="Tohno M."/>
            <person name="Kaminuma E."/>
            <person name="Nakamura Y."/>
            <person name="Arita M."/>
        </authorList>
    </citation>
    <scope>NUCLEOTIDE SEQUENCE [LARGE SCALE GENOMIC DNA]</scope>
    <source>
        <strain evidence="2 3">LOOC260</strain>
    </source>
</reference>
<dbReference type="STRING" id="1291742.LOOC260_119320"/>
<dbReference type="KEGG" id="lho:LOOC260_119320"/>
<keyword evidence="1" id="KW-0812">Transmembrane</keyword>
<evidence type="ECO:0000313" key="3">
    <source>
        <dbReference type="Proteomes" id="UP000031620"/>
    </source>
</evidence>
<keyword evidence="1" id="KW-1133">Transmembrane helix</keyword>
<sequence>MLSFLDMINHSLGYFNVNLKLKNQLYTIVGFVGDWYLFYVAIRFFINHAWLRGILFLLAFVVIMYAIAMNVIYYFTNKTTKLDPSPKIEKLLGGRRVGEEQKKSQPTAPAIPANGLFTNDQILPANIALNEHEQANLNRVIKQLIDQQLLIVDYNQMSEKDIISYNRKEKKPVSALRPDQTVPYFELVSTGPRLEIYIGVNQMERLAVGHLTSVGLTEISTARKNYQLFLANVFITDGPEKIAGRSQTTIVKNKPYGLNVKVAYKEKSANNRA</sequence>
<dbReference type="Pfam" id="PF20386">
    <property type="entry name" value="DUF6681"/>
    <property type="match status" value="1"/>
</dbReference>
<proteinExistence type="predicted"/>
<dbReference type="Proteomes" id="UP000031620">
    <property type="component" value="Chromosome"/>
</dbReference>
<dbReference type="AlphaFoldDB" id="A0A0A1GZK8"/>
<dbReference type="HOGENOM" id="CLU_1003962_0_0_9"/>
<feature type="transmembrane region" description="Helical" evidence="1">
    <location>
        <begin position="53"/>
        <end position="75"/>
    </location>
</feature>
<feature type="transmembrane region" description="Helical" evidence="1">
    <location>
        <begin position="25"/>
        <end position="46"/>
    </location>
</feature>
<organism evidence="2 3">
    <name type="scientific">Paucilactobacillus hokkaidonensis JCM 18461</name>
    <dbReference type="NCBI Taxonomy" id="1291742"/>
    <lineage>
        <taxon>Bacteria</taxon>
        <taxon>Bacillati</taxon>
        <taxon>Bacillota</taxon>
        <taxon>Bacilli</taxon>
        <taxon>Lactobacillales</taxon>
        <taxon>Lactobacillaceae</taxon>
        <taxon>Paucilactobacillus</taxon>
    </lineage>
</organism>
<dbReference type="EMBL" id="AP014680">
    <property type="protein sequence ID" value="BAP86438.1"/>
    <property type="molecule type" value="Genomic_DNA"/>
</dbReference>
<dbReference type="RefSeq" id="WP_041094504.1">
    <property type="nucleotide sequence ID" value="NZ_AP014680.1"/>
</dbReference>
<accession>A0A0A1GZK8</accession>
<name>A0A0A1GZK8_9LACO</name>
<keyword evidence="1" id="KW-0472">Membrane</keyword>
<evidence type="ECO:0000313" key="2">
    <source>
        <dbReference type="EMBL" id="BAP86438.1"/>
    </source>
</evidence>
<evidence type="ECO:0000256" key="1">
    <source>
        <dbReference type="SAM" id="Phobius"/>
    </source>
</evidence>
<dbReference type="InterPro" id="IPR046503">
    <property type="entry name" value="DUF6681"/>
</dbReference>
<gene>
    <name evidence="2" type="ORF">LOOC260_119320</name>
</gene>